<protein>
    <submittedName>
        <fullName evidence="2">GNAT family N-acetyltransferase</fullName>
    </submittedName>
</protein>
<dbReference type="PROSITE" id="PS51186">
    <property type="entry name" value="GNAT"/>
    <property type="match status" value="1"/>
</dbReference>
<feature type="domain" description="N-acetyltransferase" evidence="1">
    <location>
        <begin position="24"/>
        <end position="186"/>
    </location>
</feature>
<dbReference type="SUPFAM" id="SSF55729">
    <property type="entry name" value="Acyl-CoA N-acyltransferases (Nat)"/>
    <property type="match status" value="1"/>
</dbReference>
<dbReference type="Gene3D" id="3.40.630.30">
    <property type="match status" value="1"/>
</dbReference>
<dbReference type="PANTHER" id="PTHR43072">
    <property type="entry name" value="N-ACETYLTRANSFERASE"/>
    <property type="match status" value="1"/>
</dbReference>
<evidence type="ECO:0000259" key="1">
    <source>
        <dbReference type="PROSITE" id="PS51186"/>
    </source>
</evidence>
<gene>
    <name evidence="2" type="ORF">GXN76_04415</name>
</gene>
<organism evidence="2 3">
    <name type="scientific">Kroppenstedtia pulmonis</name>
    <dbReference type="NCBI Taxonomy" id="1380685"/>
    <lineage>
        <taxon>Bacteria</taxon>
        <taxon>Bacillati</taxon>
        <taxon>Bacillota</taxon>
        <taxon>Bacilli</taxon>
        <taxon>Bacillales</taxon>
        <taxon>Thermoactinomycetaceae</taxon>
        <taxon>Kroppenstedtia</taxon>
    </lineage>
</organism>
<dbReference type="RefSeq" id="WP_173220867.1">
    <property type="nucleotide sequence ID" value="NZ_CP048104.1"/>
</dbReference>
<dbReference type="InterPro" id="IPR016181">
    <property type="entry name" value="Acyl_CoA_acyltransferase"/>
</dbReference>
<keyword evidence="2" id="KW-0808">Transferase</keyword>
<proteinExistence type="predicted"/>
<keyword evidence="3" id="KW-1185">Reference proteome</keyword>
<name>A0A7D4CEC2_9BACL</name>
<dbReference type="Pfam" id="PF00583">
    <property type="entry name" value="Acetyltransf_1"/>
    <property type="match status" value="1"/>
</dbReference>
<dbReference type="AlphaFoldDB" id="A0A7D4CEC2"/>
<dbReference type="CDD" id="cd04301">
    <property type="entry name" value="NAT_SF"/>
    <property type="match status" value="1"/>
</dbReference>
<reference evidence="2 3" key="1">
    <citation type="submission" date="2020-01" db="EMBL/GenBank/DDBJ databases">
        <authorList>
            <person name="Gulvik C.A."/>
            <person name="Batra D.G."/>
        </authorList>
    </citation>
    <scope>NUCLEOTIDE SEQUENCE [LARGE SCALE GENOMIC DNA]</scope>
    <source>
        <strain evidence="2 3">W9323</strain>
    </source>
</reference>
<dbReference type="KEGG" id="kpul:GXN76_04415"/>
<dbReference type="InterPro" id="IPR000182">
    <property type="entry name" value="GNAT_dom"/>
</dbReference>
<accession>A0A7D4CEC2</accession>
<evidence type="ECO:0000313" key="2">
    <source>
        <dbReference type="EMBL" id="QKG83794.1"/>
    </source>
</evidence>
<dbReference type="Proteomes" id="UP000503088">
    <property type="component" value="Chromosome"/>
</dbReference>
<dbReference type="GO" id="GO:0016747">
    <property type="term" value="F:acyltransferase activity, transferring groups other than amino-acyl groups"/>
    <property type="evidence" value="ECO:0007669"/>
    <property type="project" value="InterPro"/>
</dbReference>
<sequence length="186" mass="21518">MVVANTISTIVDQRIYQTKDGHRIVLRPASDKDAPELKSRLARVIQEEVYLDEAGDSLPDIQETQHEIREIQRDKGMYTVVEVDGKIAGAALLRRGSRDKSFHTAKFRTWLSPGYRGMGLGKKLMAYTIDWARQNRVEKIVLDVWSTNNRAIRLYKRYGFQIEGRLRRQAILKGNYVDEVYMALFL</sequence>
<dbReference type="EMBL" id="CP048104">
    <property type="protein sequence ID" value="QKG83794.1"/>
    <property type="molecule type" value="Genomic_DNA"/>
</dbReference>
<evidence type="ECO:0000313" key="3">
    <source>
        <dbReference type="Proteomes" id="UP000503088"/>
    </source>
</evidence>